<dbReference type="PANTHER" id="PTHR23514">
    <property type="entry name" value="BYPASS OF STOP CODON PROTEIN 6"/>
    <property type="match status" value="1"/>
</dbReference>
<keyword evidence="3 5" id="KW-1133">Transmembrane helix</keyword>
<dbReference type="InterPro" id="IPR020846">
    <property type="entry name" value="MFS_dom"/>
</dbReference>
<dbReference type="InterPro" id="IPR051788">
    <property type="entry name" value="MFS_Transporter"/>
</dbReference>
<organism evidence="7 8">
    <name type="scientific">Jannaschia pagri</name>
    <dbReference type="NCBI Taxonomy" id="2829797"/>
    <lineage>
        <taxon>Bacteria</taxon>
        <taxon>Pseudomonadati</taxon>
        <taxon>Pseudomonadota</taxon>
        <taxon>Alphaproteobacteria</taxon>
        <taxon>Rhodobacterales</taxon>
        <taxon>Roseobacteraceae</taxon>
        <taxon>Jannaschia</taxon>
    </lineage>
</organism>
<feature type="transmembrane region" description="Helical" evidence="5">
    <location>
        <begin position="290"/>
        <end position="312"/>
    </location>
</feature>
<accession>A0ABQ4NI48</accession>
<feature type="transmembrane region" description="Helical" evidence="5">
    <location>
        <begin position="162"/>
        <end position="181"/>
    </location>
</feature>
<feature type="transmembrane region" description="Helical" evidence="5">
    <location>
        <begin position="265"/>
        <end position="284"/>
    </location>
</feature>
<feature type="transmembrane region" description="Helical" evidence="5">
    <location>
        <begin position="324"/>
        <end position="345"/>
    </location>
</feature>
<reference evidence="7 8" key="1">
    <citation type="submission" date="2021-05" db="EMBL/GenBank/DDBJ databases">
        <title>Bacteria Genome sequencing.</title>
        <authorList>
            <person name="Takabe Y."/>
            <person name="Nakajima Y."/>
            <person name="Suzuki S."/>
            <person name="Shiozaki T."/>
        </authorList>
    </citation>
    <scope>NUCLEOTIDE SEQUENCE [LARGE SCALE GENOMIC DNA]</scope>
    <source>
        <strain evidence="7 8">AI_62</strain>
    </source>
</reference>
<dbReference type="Gene3D" id="1.20.1250.20">
    <property type="entry name" value="MFS general substrate transporter like domains"/>
    <property type="match status" value="2"/>
</dbReference>
<dbReference type="SUPFAM" id="SSF103473">
    <property type="entry name" value="MFS general substrate transporter"/>
    <property type="match status" value="1"/>
</dbReference>
<comment type="subcellular location">
    <subcellularLocation>
        <location evidence="1">Membrane</location>
        <topology evidence="1">Multi-pass membrane protein</topology>
    </subcellularLocation>
</comment>
<gene>
    <name evidence="7" type="ORF">JANAI62_07140</name>
</gene>
<evidence type="ECO:0000256" key="1">
    <source>
        <dbReference type="ARBA" id="ARBA00004141"/>
    </source>
</evidence>
<feature type="transmembrane region" description="Helical" evidence="5">
    <location>
        <begin position="233"/>
        <end position="253"/>
    </location>
</feature>
<feature type="transmembrane region" description="Helical" evidence="5">
    <location>
        <begin position="193"/>
        <end position="213"/>
    </location>
</feature>
<keyword evidence="4 5" id="KW-0472">Membrane</keyword>
<feature type="domain" description="Major facilitator superfamily (MFS) profile" evidence="6">
    <location>
        <begin position="199"/>
        <end position="377"/>
    </location>
</feature>
<proteinExistence type="predicted"/>
<feature type="transmembrane region" description="Helical" evidence="5">
    <location>
        <begin position="70"/>
        <end position="88"/>
    </location>
</feature>
<sequence>MSILSALWVSRPTVAAFMAVGFTWGCFAAMAPVLKARIGVDDATFGLMLLGTAIGLSTTLWAAPRWDRAMGVWALPLGTVMLAAMVVLPGWSGAAFGLFLVLCAMGATSGLLDVVMNARVSEVEARTNRSLMNVNHAMFSVAYAVSALLTGAMREAGWGPEMIFAVAAALVLATAPFQRMSTQGTPDADGPQAGLLIGLVVTCGVIVMIAFMAEATVEAWSALHIERTLGGGAAEGAFGPAMLGMTMAVGRFSGQAVAARFSELFVIRVAVGCSALGVLIAAAAPTPAVAYVGFGLQGLGVSVIGPMGLALAGRMAGASVRTAVIARVAIIGFLGFFIAPALMGLGAEVFGLRWAFAGVALLLAVIWPLSLSARVRA</sequence>
<protein>
    <submittedName>
        <fullName evidence="7">MFS transporter</fullName>
    </submittedName>
</protein>
<dbReference type="EMBL" id="BPFH01000001">
    <property type="protein sequence ID" value="GIT94091.1"/>
    <property type="molecule type" value="Genomic_DNA"/>
</dbReference>
<dbReference type="InterPro" id="IPR036259">
    <property type="entry name" value="MFS_trans_sf"/>
</dbReference>
<evidence type="ECO:0000256" key="5">
    <source>
        <dbReference type="SAM" id="Phobius"/>
    </source>
</evidence>
<keyword evidence="2 5" id="KW-0812">Transmembrane</keyword>
<evidence type="ECO:0000259" key="6">
    <source>
        <dbReference type="PROSITE" id="PS50850"/>
    </source>
</evidence>
<evidence type="ECO:0000313" key="7">
    <source>
        <dbReference type="EMBL" id="GIT94091.1"/>
    </source>
</evidence>
<name>A0ABQ4NI48_9RHOB</name>
<feature type="transmembrane region" description="Helical" evidence="5">
    <location>
        <begin position="94"/>
        <end position="116"/>
    </location>
</feature>
<dbReference type="RefSeq" id="WP_220747587.1">
    <property type="nucleotide sequence ID" value="NZ_BPFH01000001.1"/>
</dbReference>
<comment type="caution">
    <text evidence="7">The sequence shown here is derived from an EMBL/GenBank/DDBJ whole genome shotgun (WGS) entry which is preliminary data.</text>
</comment>
<feature type="transmembrane region" description="Helical" evidence="5">
    <location>
        <begin position="137"/>
        <end position="156"/>
    </location>
</feature>
<evidence type="ECO:0000256" key="2">
    <source>
        <dbReference type="ARBA" id="ARBA00022692"/>
    </source>
</evidence>
<dbReference type="PANTHER" id="PTHR23514:SF13">
    <property type="entry name" value="INNER MEMBRANE PROTEIN YBJJ"/>
    <property type="match status" value="1"/>
</dbReference>
<keyword evidence="8" id="KW-1185">Reference proteome</keyword>
<feature type="transmembrane region" description="Helical" evidence="5">
    <location>
        <begin position="351"/>
        <end position="371"/>
    </location>
</feature>
<feature type="transmembrane region" description="Helical" evidence="5">
    <location>
        <begin position="44"/>
        <end position="63"/>
    </location>
</feature>
<evidence type="ECO:0000256" key="3">
    <source>
        <dbReference type="ARBA" id="ARBA00022989"/>
    </source>
</evidence>
<dbReference type="PROSITE" id="PS50850">
    <property type="entry name" value="MFS"/>
    <property type="match status" value="1"/>
</dbReference>
<dbReference type="Proteomes" id="UP000786693">
    <property type="component" value="Unassembled WGS sequence"/>
</dbReference>
<evidence type="ECO:0000313" key="8">
    <source>
        <dbReference type="Proteomes" id="UP000786693"/>
    </source>
</evidence>
<evidence type="ECO:0000256" key="4">
    <source>
        <dbReference type="ARBA" id="ARBA00023136"/>
    </source>
</evidence>